<keyword evidence="2" id="KW-1185">Reference proteome</keyword>
<reference evidence="1 2" key="1">
    <citation type="submission" date="2019-09" db="EMBL/GenBank/DDBJ databases">
        <title>Genome Sequences of Streptomyces kaniharaensis ATCC 21070.</title>
        <authorList>
            <person name="Zhu W."/>
            <person name="De Crecy-Lagard V."/>
            <person name="Richards N.G."/>
        </authorList>
    </citation>
    <scope>NUCLEOTIDE SEQUENCE [LARGE SCALE GENOMIC DNA]</scope>
    <source>
        <strain evidence="1 2">SF-557</strain>
    </source>
</reference>
<dbReference type="EMBL" id="WBOF01000001">
    <property type="protein sequence ID" value="MQS14473.1"/>
    <property type="molecule type" value="Genomic_DNA"/>
</dbReference>
<dbReference type="AlphaFoldDB" id="A0A6N7KY11"/>
<dbReference type="OrthoDB" id="4198012at2"/>
<proteinExistence type="predicted"/>
<dbReference type="Proteomes" id="UP000450000">
    <property type="component" value="Unassembled WGS sequence"/>
</dbReference>
<evidence type="ECO:0000313" key="2">
    <source>
        <dbReference type="Proteomes" id="UP000450000"/>
    </source>
</evidence>
<organism evidence="1 2">
    <name type="scientific">Streptomyces kaniharaensis</name>
    <dbReference type="NCBI Taxonomy" id="212423"/>
    <lineage>
        <taxon>Bacteria</taxon>
        <taxon>Bacillati</taxon>
        <taxon>Actinomycetota</taxon>
        <taxon>Actinomycetes</taxon>
        <taxon>Kitasatosporales</taxon>
        <taxon>Streptomycetaceae</taxon>
        <taxon>Streptomyces</taxon>
    </lineage>
</organism>
<evidence type="ECO:0000313" key="1">
    <source>
        <dbReference type="EMBL" id="MQS14473.1"/>
    </source>
</evidence>
<dbReference type="RefSeq" id="WP_153463240.1">
    <property type="nucleotide sequence ID" value="NZ_WBOF01000001.1"/>
</dbReference>
<gene>
    <name evidence="1" type="ORF">F7Q99_19945</name>
</gene>
<comment type="caution">
    <text evidence="1">The sequence shown here is derived from an EMBL/GenBank/DDBJ whole genome shotgun (WGS) entry which is preliminary data.</text>
</comment>
<sequence>MTGINAKSGQVLTGKLSDMVAAAQQAGTSYGKMAADSIGPAGERGMSKAFFQRLATGGVLTAPKPEELEAIARGIRKPIRLVKEAAASQWLAWESVELSGYDEDMRHIIIRAAAMAPRDRRRLRVMLDAAEEAERESPAAS</sequence>
<protein>
    <submittedName>
        <fullName evidence="1">Uncharacterized protein</fullName>
    </submittedName>
</protein>
<name>A0A6N7KY11_9ACTN</name>
<accession>A0A6N7KY11</accession>